<accession>A0ABW3XMY9</accession>
<feature type="region of interest" description="Disordered" evidence="1">
    <location>
        <begin position="159"/>
        <end position="194"/>
    </location>
</feature>
<dbReference type="RefSeq" id="WP_381237778.1">
    <property type="nucleotide sequence ID" value="NZ_JBHSKH010000050.1"/>
</dbReference>
<proteinExistence type="predicted"/>
<dbReference type="EMBL" id="JBHTMM010000050">
    <property type="protein sequence ID" value="MFD1310301.1"/>
    <property type="molecule type" value="Genomic_DNA"/>
</dbReference>
<comment type="caution">
    <text evidence="2">The sequence shown here is derived from an EMBL/GenBank/DDBJ whole genome shotgun (WGS) entry which is preliminary data.</text>
</comment>
<dbReference type="Proteomes" id="UP001597058">
    <property type="component" value="Unassembled WGS sequence"/>
</dbReference>
<organism evidence="2 3">
    <name type="scientific">Streptomyces kaempferi</name>
    <dbReference type="NCBI Taxonomy" id="333725"/>
    <lineage>
        <taxon>Bacteria</taxon>
        <taxon>Bacillati</taxon>
        <taxon>Actinomycetota</taxon>
        <taxon>Actinomycetes</taxon>
        <taxon>Kitasatosporales</taxon>
        <taxon>Streptomycetaceae</taxon>
        <taxon>Streptomyces</taxon>
    </lineage>
</organism>
<protein>
    <submittedName>
        <fullName evidence="2">Uncharacterized protein</fullName>
    </submittedName>
</protein>
<evidence type="ECO:0000313" key="2">
    <source>
        <dbReference type="EMBL" id="MFD1310301.1"/>
    </source>
</evidence>
<reference evidence="3" key="1">
    <citation type="journal article" date="2019" name="Int. J. Syst. Evol. Microbiol.">
        <title>The Global Catalogue of Microorganisms (GCM) 10K type strain sequencing project: providing services to taxonomists for standard genome sequencing and annotation.</title>
        <authorList>
            <consortium name="The Broad Institute Genomics Platform"/>
            <consortium name="The Broad Institute Genome Sequencing Center for Infectious Disease"/>
            <person name="Wu L."/>
            <person name="Ma J."/>
        </authorList>
    </citation>
    <scope>NUCLEOTIDE SEQUENCE [LARGE SCALE GENOMIC DNA]</scope>
    <source>
        <strain evidence="3">CGMCC 4.7020</strain>
    </source>
</reference>
<name>A0ABW3XMY9_9ACTN</name>
<gene>
    <name evidence="2" type="ORF">ACFQ5X_31180</name>
</gene>
<sequence length="194" mass="20681">MYQHEHPVQPFAFYDTLEAWRVTARIDADVLAEELSATTDMDQEALDAVEDVAVGRMSFVRVRMFGPDDPFEARDSYTGDVAGIGEVVLDVAAGEWSEAFEAVLVPPVGDLLVMDRVVLEPAWRGFGPGGFGDPPAFRGLCRSGLRAGLRGRPRVVGGTALRSLPRPTRPGVLSLPAPAATAVPDIPPGASARA</sequence>
<keyword evidence="3" id="KW-1185">Reference proteome</keyword>
<evidence type="ECO:0000256" key="1">
    <source>
        <dbReference type="SAM" id="MobiDB-lite"/>
    </source>
</evidence>
<evidence type="ECO:0000313" key="3">
    <source>
        <dbReference type="Proteomes" id="UP001597058"/>
    </source>
</evidence>